<dbReference type="PRINTS" id="PR00094">
    <property type="entry name" value="ADENYLTKNASE"/>
</dbReference>
<dbReference type="GO" id="GO:0048791">
    <property type="term" value="P:calcium ion-regulated exocytosis of neurotransmitter"/>
    <property type="evidence" value="ECO:0007669"/>
    <property type="project" value="TreeGrafter"/>
</dbReference>
<protein>
    <recommendedName>
        <fullName evidence="17">C2 domain-containing protein</fullName>
    </recommendedName>
</protein>
<dbReference type="GO" id="GO:0007626">
    <property type="term" value="P:locomotory behavior"/>
    <property type="evidence" value="ECO:0007669"/>
    <property type="project" value="UniProtKB-ARBA"/>
</dbReference>
<keyword evidence="6" id="KW-0479">Metal-binding</keyword>
<dbReference type="GO" id="GO:0006139">
    <property type="term" value="P:nucleobase-containing compound metabolic process"/>
    <property type="evidence" value="ECO:0007669"/>
    <property type="project" value="InterPro"/>
</dbReference>
<dbReference type="Pfam" id="PF00406">
    <property type="entry name" value="ADK"/>
    <property type="match status" value="1"/>
</dbReference>
<dbReference type="InterPro" id="IPR000850">
    <property type="entry name" value="Adenylat/UMP-CMP_kin"/>
</dbReference>
<keyword evidence="11 16" id="KW-1133">Transmembrane helix</keyword>
<organism evidence="18 19">
    <name type="scientific">Tigriopus californicus</name>
    <name type="common">Marine copepod</name>
    <dbReference type="NCBI Taxonomy" id="6832"/>
    <lineage>
        <taxon>Eukaryota</taxon>
        <taxon>Metazoa</taxon>
        <taxon>Ecdysozoa</taxon>
        <taxon>Arthropoda</taxon>
        <taxon>Crustacea</taxon>
        <taxon>Multicrustacea</taxon>
        <taxon>Hexanauplia</taxon>
        <taxon>Copepoda</taxon>
        <taxon>Harpacticoida</taxon>
        <taxon>Harpacticidae</taxon>
        <taxon>Tigriopus</taxon>
    </lineage>
</organism>
<dbReference type="InterPro" id="IPR035892">
    <property type="entry name" value="C2_domain_sf"/>
</dbReference>
<dbReference type="GO" id="GO:0005524">
    <property type="term" value="F:ATP binding"/>
    <property type="evidence" value="ECO:0007669"/>
    <property type="project" value="InterPro"/>
</dbReference>
<dbReference type="GO" id="GO:0030424">
    <property type="term" value="C:axon"/>
    <property type="evidence" value="ECO:0007669"/>
    <property type="project" value="TreeGrafter"/>
</dbReference>
<dbReference type="GO" id="GO:0000149">
    <property type="term" value="F:SNARE binding"/>
    <property type="evidence" value="ECO:0007669"/>
    <property type="project" value="TreeGrafter"/>
</dbReference>
<dbReference type="Pfam" id="PF00168">
    <property type="entry name" value="C2"/>
    <property type="match status" value="2"/>
</dbReference>
<dbReference type="CDD" id="cd01428">
    <property type="entry name" value="ADK"/>
    <property type="match status" value="1"/>
</dbReference>
<keyword evidence="13 16" id="KW-0472">Membrane</keyword>
<dbReference type="SUPFAM" id="SSF52540">
    <property type="entry name" value="P-loop containing nucleoside triphosphate hydrolases"/>
    <property type="match status" value="1"/>
</dbReference>
<feature type="transmembrane region" description="Helical" evidence="16">
    <location>
        <begin position="61"/>
        <end position="80"/>
    </location>
</feature>
<evidence type="ECO:0000259" key="17">
    <source>
        <dbReference type="PROSITE" id="PS50004"/>
    </source>
</evidence>
<dbReference type="GO" id="GO:0048488">
    <property type="term" value="P:synaptic vesicle endocytosis"/>
    <property type="evidence" value="ECO:0007669"/>
    <property type="project" value="TreeGrafter"/>
</dbReference>
<reference evidence="18 19" key="1">
    <citation type="journal article" date="2018" name="Nat. Ecol. Evol.">
        <title>Genomic signatures of mitonuclear coevolution across populations of Tigriopus californicus.</title>
        <authorList>
            <person name="Barreto F.S."/>
            <person name="Watson E.T."/>
            <person name="Lima T.G."/>
            <person name="Willett C.S."/>
            <person name="Edmands S."/>
            <person name="Li W."/>
            <person name="Burton R.S."/>
        </authorList>
    </citation>
    <scope>NUCLEOTIDE SEQUENCE [LARGE SCALE GENOMIC DNA]</scope>
    <source>
        <strain evidence="18 19">San Diego</strain>
    </source>
</reference>
<dbReference type="GO" id="GO:0001786">
    <property type="term" value="F:phosphatidylserine binding"/>
    <property type="evidence" value="ECO:0007669"/>
    <property type="project" value="TreeGrafter"/>
</dbReference>
<dbReference type="PANTHER" id="PTHR10024">
    <property type="entry name" value="SYNAPTOTAGMIN"/>
    <property type="match status" value="1"/>
</dbReference>
<sequence length="608" mass="68015">MILRVKRSSHRPGSGRLSGLGSPAGMTPPVVGAINQQDSNYGPRSYSAELSHKRGEATQTYGMVLMLLSELFIPLDGPLINHELLFSFYPESLIGLHFTALGFFATIFCACCLRRFFEKKRTGKDQKSKNGKSGVDLRVDQDTDELIKNEEVDPSTKPSKKKVLGRINYKVEYDFASSILIVSIIKAEDLAAMDIGGTSDPYVKIYLLPDRKRKQETRVHRKTLNPTFNETFKFEISYGDVMGKTLVFAVYDFDRFSKHDAIGEVRLPVCQLDLASTADKWKDLQSIQGDGVLGDICFSLRYVPNSGKLTIVVLEAKNLKKMDVGGLSDPYVKIALMQNGKRLRKKKTSIKKCTLNPYYNESFSFEVPFEHIQKVQLLVTVVDYDRVGASEPIGQVLLGCDTKGPELRHWSDMLATPRRPVAQWHTLKAIKGGPGSGKGTQCELIHIKFGFRHLSTGDLLRHEVLSGSTRGTQLYKLMSTGECVPYEIVDDILAEAMVAKVAKGFVLDGFPLDLEQAQAFEKDIGSPKAIIFIEANDTVLEERLLARGNFDDNKTSIEKRLHNFYTKTVPVVEHYGDLVKRINAERPKEEVFADVQKVMESLSDPVSQ</sequence>
<dbReference type="GO" id="GO:0030276">
    <property type="term" value="F:clathrin binding"/>
    <property type="evidence" value="ECO:0007669"/>
    <property type="project" value="TreeGrafter"/>
</dbReference>
<keyword evidence="9" id="KW-0418">Kinase</keyword>
<feature type="compositionally biased region" description="Low complexity" evidence="15">
    <location>
        <begin position="11"/>
        <end position="25"/>
    </location>
</feature>
<evidence type="ECO:0000313" key="18">
    <source>
        <dbReference type="EMBL" id="TRY73340.1"/>
    </source>
</evidence>
<evidence type="ECO:0000256" key="10">
    <source>
        <dbReference type="ARBA" id="ARBA00022837"/>
    </source>
</evidence>
<keyword evidence="5 16" id="KW-0812">Transmembrane</keyword>
<evidence type="ECO:0000313" key="19">
    <source>
        <dbReference type="Proteomes" id="UP000318571"/>
    </source>
</evidence>
<feature type="compositionally biased region" description="Basic residues" evidence="15">
    <location>
        <begin position="1"/>
        <end position="10"/>
    </location>
</feature>
<dbReference type="STRING" id="6832.A0A553P6T6"/>
<keyword evidence="7" id="KW-0677">Repeat</keyword>
<dbReference type="Gene3D" id="3.40.50.300">
    <property type="entry name" value="P-loop containing nucleotide triphosphate hydrolases"/>
    <property type="match status" value="1"/>
</dbReference>
<dbReference type="FunFam" id="2.60.40.150:FF:000016">
    <property type="entry name" value="Synaptotagmin 1"/>
    <property type="match status" value="1"/>
</dbReference>
<dbReference type="PRINTS" id="PR00360">
    <property type="entry name" value="C2DOMAIN"/>
</dbReference>
<evidence type="ECO:0000256" key="14">
    <source>
        <dbReference type="ARBA" id="ARBA00023329"/>
    </source>
</evidence>
<dbReference type="GO" id="GO:0030672">
    <property type="term" value="C:synaptic vesicle membrane"/>
    <property type="evidence" value="ECO:0007669"/>
    <property type="project" value="UniProtKB-SubCell"/>
</dbReference>
<dbReference type="GO" id="GO:0005509">
    <property type="term" value="F:calcium ion binding"/>
    <property type="evidence" value="ECO:0007669"/>
    <property type="project" value="TreeGrafter"/>
</dbReference>
<dbReference type="SMART" id="SM00239">
    <property type="entry name" value="C2"/>
    <property type="match status" value="2"/>
</dbReference>
<evidence type="ECO:0000256" key="15">
    <source>
        <dbReference type="SAM" id="MobiDB-lite"/>
    </source>
</evidence>
<feature type="transmembrane region" description="Helical" evidence="16">
    <location>
        <begin position="92"/>
        <end position="117"/>
    </location>
</feature>
<evidence type="ECO:0000256" key="11">
    <source>
        <dbReference type="ARBA" id="ARBA00022989"/>
    </source>
</evidence>
<dbReference type="PROSITE" id="PS50004">
    <property type="entry name" value="C2"/>
    <property type="match status" value="2"/>
</dbReference>
<keyword evidence="8" id="KW-0547">Nucleotide-binding</keyword>
<evidence type="ECO:0000256" key="2">
    <source>
        <dbReference type="ARBA" id="ARBA00004254"/>
    </source>
</evidence>
<evidence type="ECO:0000256" key="13">
    <source>
        <dbReference type="ARBA" id="ARBA00023136"/>
    </source>
</evidence>
<evidence type="ECO:0000256" key="1">
    <source>
        <dbReference type="ARBA" id="ARBA00001913"/>
    </source>
</evidence>
<dbReference type="PANTHER" id="PTHR10024:SF227">
    <property type="entry name" value="SYNAPTOTAGMIN 1"/>
    <property type="match status" value="1"/>
</dbReference>
<dbReference type="CDD" id="cd08402">
    <property type="entry name" value="C2B_Synaptotagmin-1"/>
    <property type="match status" value="1"/>
</dbReference>
<feature type="domain" description="C2" evidence="17">
    <location>
        <begin position="163"/>
        <end position="282"/>
    </location>
</feature>
<dbReference type="GO" id="GO:0031045">
    <property type="term" value="C:dense core granule"/>
    <property type="evidence" value="ECO:0007669"/>
    <property type="project" value="TreeGrafter"/>
</dbReference>
<dbReference type="SUPFAM" id="SSF49562">
    <property type="entry name" value="C2 domain (Calcium/lipid-binding domain, CaLB)"/>
    <property type="match status" value="2"/>
</dbReference>
<dbReference type="InterPro" id="IPR000008">
    <property type="entry name" value="C2_dom"/>
</dbReference>
<evidence type="ECO:0000256" key="5">
    <source>
        <dbReference type="ARBA" id="ARBA00022692"/>
    </source>
</evidence>
<dbReference type="HAMAP" id="MF_00235">
    <property type="entry name" value="Adenylate_kinase_Adk"/>
    <property type="match status" value="1"/>
</dbReference>
<keyword evidence="19" id="KW-1185">Reference proteome</keyword>
<keyword evidence="4" id="KW-0808">Transferase</keyword>
<feature type="domain" description="C2" evidence="17">
    <location>
        <begin position="292"/>
        <end position="425"/>
    </location>
</feature>
<accession>A0A553P6T6</accession>
<dbReference type="EMBL" id="VCGU01000007">
    <property type="protein sequence ID" value="TRY73340.1"/>
    <property type="molecule type" value="Genomic_DNA"/>
</dbReference>
<dbReference type="GO" id="GO:0019205">
    <property type="term" value="F:nucleobase-containing compound kinase activity"/>
    <property type="evidence" value="ECO:0007669"/>
    <property type="project" value="InterPro"/>
</dbReference>
<evidence type="ECO:0000256" key="4">
    <source>
        <dbReference type="ARBA" id="ARBA00022679"/>
    </source>
</evidence>
<evidence type="ECO:0000256" key="3">
    <source>
        <dbReference type="ARBA" id="ARBA00006996"/>
    </source>
</evidence>
<keyword evidence="14" id="KW-0968">Cytoplasmic vesicle</keyword>
<name>A0A553P6T6_TIGCA</name>
<comment type="subcellular location">
    <subcellularLocation>
        <location evidence="2">Cytoplasmic vesicle</location>
        <location evidence="2">Secretory vesicle</location>
        <location evidence="2">Synaptic vesicle membrane</location>
        <topology evidence="2">Single-pass membrane protein</topology>
    </subcellularLocation>
</comment>
<feature type="region of interest" description="Disordered" evidence="15">
    <location>
        <begin position="1"/>
        <end position="25"/>
    </location>
</feature>
<dbReference type="Proteomes" id="UP000318571">
    <property type="component" value="Chromosome 3"/>
</dbReference>
<evidence type="ECO:0000256" key="9">
    <source>
        <dbReference type="ARBA" id="ARBA00022777"/>
    </source>
</evidence>
<dbReference type="AlphaFoldDB" id="A0A553P6T6"/>
<dbReference type="InterPro" id="IPR027417">
    <property type="entry name" value="P-loop_NTPase"/>
</dbReference>
<evidence type="ECO:0000256" key="7">
    <source>
        <dbReference type="ARBA" id="ARBA00022737"/>
    </source>
</evidence>
<proteinExistence type="inferred from homology"/>
<evidence type="ECO:0000256" key="16">
    <source>
        <dbReference type="SAM" id="Phobius"/>
    </source>
</evidence>
<comment type="cofactor">
    <cofactor evidence="1">
        <name>Ca(2+)</name>
        <dbReference type="ChEBI" id="CHEBI:29108"/>
    </cofactor>
</comment>
<dbReference type="Gene3D" id="2.60.40.150">
    <property type="entry name" value="C2 domain"/>
    <property type="match status" value="2"/>
</dbReference>
<dbReference type="GO" id="GO:0005886">
    <property type="term" value="C:plasma membrane"/>
    <property type="evidence" value="ECO:0007669"/>
    <property type="project" value="TreeGrafter"/>
</dbReference>
<dbReference type="GO" id="GO:0005544">
    <property type="term" value="F:calcium-dependent phospholipid binding"/>
    <property type="evidence" value="ECO:0007669"/>
    <property type="project" value="TreeGrafter"/>
</dbReference>
<dbReference type="FunFam" id="2.60.40.150:FF:000007">
    <property type="entry name" value="Synaptotagmin 1"/>
    <property type="match status" value="1"/>
</dbReference>
<evidence type="ECO:0000256" key="6">
    <source>
        <dbReference type="ARBA" id="ARBA00022723"/>
    </source>
</evidence>
<gene>
    <name evidence="18" type="ORF">TCAL_05562</name>
</gene>
<comment type="similarity">
    <text evidence="3">Belongs to the synaptotagmin family.</text>
</comment>
<keyword evidence="12" id="KW-0770">Synapse</keyword>
<evidence type="ECO:0000256" key="12">
    <source>
        <dbReference type="ARBA" id="ARBA00023018"/>
    </source>
</evidence>
<keyword evidence="10" id="KW-0106">Calcium</keyword>
<comment type="caution">
    <text evidence="18">The sequence shown here is derived from an EMBL/GenBank/DDBJ whole genome shotgun (WGS) entry which is preliminary data.</text>
</comment>
<evidence type="ECO:0000256" key="8">
    <source>
        <dbReference type="ARBA" id="ARBA00022741"/>
    </source>
</evidence>